<organism evidence="3 4">
    <name type="scientific">Acer yangbiense</name>
    <dbReference type="NCBI Taxonomy" id="1000413"/>
    <lineage>
        <taxon>Eukaryota</taxon>
        <taxon>Viridiplantae</taxon>
        <taxon>Streptophyta</taxon>
        <taxon>Embryophyta</taxon>
        <taxon>Tracheophyta</taxon>
        <taxon>Spermatophyta</taxon>
        <taxon>Magnoliopsida</taxon>
        <taxon>eudicotyledons</taxon>
        <taxon>Gunneridae</taxon>
        <taxon>Pentapetalae</taxon>
        <taxon>rosids</taxon>
        <taxon>malvids</taxon>
        <taxon>Sapindales</taxon>
        <taxon>Sapindaceae</taxon>
        <taxon>Hippocastanoideae</taxon>
        <taxon>Acereae</taxon>
        <taxon>Acer</taxon>
    </lineage>
</organism>
<evidence type="ECO:0000313" key="4">
    <source>
        <dbReference type="Proteomes" id="UP000323000"/>
    </source>
</evidence>
<accession>A0A5C7HKJ9</accession>
<dbReference type="PANTHER" id="PTHR46890">
    <property type="entry name" value="NON-LTR RETROLELEMENT REVERSE TRANSCRIPTASE-LIKE PROTEIN-RELATED"/>
    <property type="match status" value="1"/>
</dbReference>
<feature type="region of interest" description="Disordered" evidence="1">
    <location>
        <begin position="1"/>
        <end position="29"/>
    </location>
</feature>
<evidence type="ECO:0000313" key="3">
    <source>
        <dbReference type="EMBL" id="TXG57368.1"/>
    </source>
</evidence>
<feature type="region of interest" description="Disordered" evidence="1">
    <location>
        <begin position="290"/>
        <end position="333"/>
    </location>
</feature>
<dbReference type="InterPro" id="IPR025558">
    <property type="entry name" value="DUF4283"/>
</dbReference>
<feature type="region of interest" description="Disordered" evidence="1">
    <location>
        <begin position="228"/>
        <end position="250"/>
    </location>
</feature>
<sequence>MASSEIENLYKNPSLEDEDELVREMSEESSIDGKEDLEKCLVGKVLTRKKVNRDAFKALIEQIWSPFGQVEVELVRDNTFMFYFANREDRNRVWLRGSWHFSNSLIALEKPENDEMAGGTIGRGGRHPSGIQRMLGIGHGIKECEDEVARKAALEGSQTKFGSWLKAPITEWSKPRSSSQANGSSSNRIETTSRAAMEKNVPKVGPLINLNAAEEVRPQCADVMCVDGPEPGVLGPPKDTTQPNSDSLPSSSNALVTLKNLGPILVNEVGRSNMSTQENLYILQGKLENTGKIPSSSSKKNSPKHKVGKSPQQLQSQGYYPPHKQSDISDQSMVEGQPCKRKVVFDPAVEESRNRGDRGFRLELYWLKEEDYRVTVDKAWSGVGGADPSKNLRAKLEGCASSLRAWSYSRFGNLRKKILEKNKEIDFLYKSCGKPGVISSIKSLERENNINYFSTNPSANDIREASKSIKARLADNMREILSSRFTVDEGVIRNDVTNARLCILNGVSSIKEFNDTNVVLIPKMKNPIELKDFLPISLCSVVYNTITKAMANKLKRVLLEIISPFQSAFVPGRQIFDNVLVAFETLYSLSRKNSVKRGSPKVQDIFLSLAAQFSSDDLRLVCMIAWAIWENRNSMLNYGKAREPTLVIELLKQYDENERAEEELVRKDLISKLKGAFGNKIVKRGLYTGITVQVADMTSGLNAVDSIVSMFFVDRYERRRLMMISMVGPISYIVALTNMFSQASSHAPSISPLESHHFGVNSTFSTFQYAKDVGN</sequence>
<dbReference type="InterPro" id="IPR052343">
    <property type="entry name" value="Retrotransposon-Effector_Assoc"/>
</dbReference>
<dbReference type="Pfam" id="PF14111">
    <property type="entry name" value="DUF4283"/>
    <property type="match status" value="1"/>
</dbReference>
<comment type="caution">
    <text evidence="3">The sequence shown here is derived from an EMBL/GenBank/DDBJ whole genome shotgun (WGS) entry which is preliminary data.</text>
</comment>
<dbReference type="OrthoDB" id="1934719at2759"/>
<evidence type="ECO:0000259" key="2">
    <source>
        <dbReference type="Pfam" id="PF14111"/>
    </source>
</evidence>
<proteinExistence type="predicted"/>
<dbReference type="PANTHER" id="PTHR46890:SF48">
    <property type="entry name" value="RNA-DIRECTED DNA POLYMERASE"/>
    <property type="match status" value="1"/>
</dbReference>
<dbReference type="Proteomes" id="UP000323000">
    <property type="component" value="Chromosome 8"/>
</dbReference>
<feature type="compositionally biased region" description="Polar residues" evidence="1">
    <location>
        <begin position="239"/>
        <end position="250"/>
    </location>
</feature>
<protein>
    <recommendedName>
        <fullName evidence="2">DUF4283 domain-containing protein</fullName>
    </recommendedName>
</protein>
<dbReference type="AlphaFoldDB" id="A0A5C7HKJ9"/>
<feature type="domain" description="DUF4283" evidence="2">
    <location>
        <begin position="34"/>
        <end position="110"/>
    </location>
</feature>
<feature type="region of interest" description="Disordered" evidence="1">
    <location>
        <begin position="172"/>
        <end position="196"/>
    </location>
</feature>
<evidence type="ECO:0000256" key="1">
    <source>
        <dbReference type="SAM" id="MobiDB-lite"/>
    </source>
</evidence>
<keyword evidence="4" id="KW-1185">Reference proteome</keyword>
<reference evidence="4" key="1">
    <citation type="journal article" date="2019" name="Gigascience">
        <title>De novo genome assembly of the endangered Acer yangbiense, a plant species with extremely small populations endemic to Yunnan Province, China.</title>
        <authorList>
            <person name="Yang J."/>
            <person name="Wariss H.M."/>
            <person name="Tao L."/>
            <person name="Zhang R."/>
            <person name="Yun Q."/>
            <person name="Hollingsworth P."/>
            <person name="Dao Z."/>
            <person name="Luo G."/>
            <person name="Guo H."/>
            <person name="Ma Y."/>
            <person name="Sun W."/>
        </authorList>
    </citation>
    <scope>NUCLEOTIDE SEQUENCE [LARGE SCALE GENOMIC DNA]</scope>
    <source>
        <strain evidence="4">cv. Malutang</strain>
    </source>
</reference>
<feature type="compositionally biased region" description="Low complexity" evidence="1">
    <location>
        <begin position="177"/>
        <end position="186"/>
    </location>
</feature>
<name>A0A5C7HKJ9_9ROSI</name>
<gene>
    <name evidence="3" type="ORF">EZV62_018681</name>
</gene>
<dbReference type="EMBL" id="VAHF01000008">
    <property type="protein sequence ID" value="TXG57368.1"/>
    <property type="molecule type" value="Genomic_DNA"/>
</dbReference>